<dbReference type="SUPFAM" id="SSF101898">
    <property type="entry name" value="NHL repeat"/>
    <property type="match status" value="2"/>
</dbReference>
<dbReference type="AlphaFoldDB" id="A0A2L0EMK7"/>
<proteinExistence type="predicted"/>
<reference evidence="2 3" key="1">
    <citation type="submission" date="2015-09" db="EMBL/GenBank/DDBJ databases">
        <title>Sorangium comparison.</title>
        <authorList>
            <person name="Zaburannyi N."/>
            <person name="Bunk B."/>
            <person name="Overmann J."/>
            <person name="Mueller R."/>
        </authorList>
    </citation>
    <scope>NUCLEOTIDE SEQUENCE [LARGE SCALE GENOMIC DNA]</scope>
    <source>
        <strain evidence="2 3">So ce26</strain>
    </source>
</reference>
<dbReference type="PANTHER" id="PTHR35580">
    <property type="entry name" value="CELL SURFACE GLYCOPROTEIN (S-LAYER PROTEIN)-LIKE PROTEIN"/>
    <property type="match status" value="1"/>
</dbReference>
<dbReference type="Gene3D" id="2.80.10.50">
    <property type="match status" value="1"/>
</dbReference>
<evidence type="ECO:0000256" key="1">
    <source>
        <dbReference type="SAM" id="MobiDB-lite"/>
    </source>
</evidence>
<dbReference type="PANTHER" id="PTHR35580:SF1">
    <property type="entry name" value="PHYTASE-LIKE DOMAIN-CONTAINING PROTEIN"/>
    <property type="match status" value="1"/>
</dbReference>
<evidence type="ECO:0000313" key="3">
    <source>
        <dbReference type="Proteomes" id="UP000238348"/>
    </source>
</evidence>
<dbReference type="RefSeq" id="WP_159396798.1">
    <property type="nucleotide sequence ID" value="NZ_CP012673.1"/>
</dbReference>
<dbReference type="InterPro" id="IPR052918">
    <property type="entry name" value="Motility_Chemotaxis_Reg"/>
</dbReference>
<evidence type="ECO:0000313" key="2">
    <source>
        <dbReference type="EMBL" id="AUX40520.1"/>
    </source>
</evidence>
<organism evidence="2 3">
    <name type="scientific">Sorangium cellulosum</name>
    <name type="common">Polyangium cellulosum</name>
    <dbReference type="NCBI Taxonomy" id="56"/>
    <lineage>
        <taxon>Bacteria</taxon>
        <taxon>Pseudomonadati</taxon>
        <taxon>Myxococcota</taxon>
        <taxon>Polyangia</taxon>
        <taxon>Polyangiales</taxon>
        <taxon>Polyangiaceae</taxon>
        <taxon>Sorangium</taxon>
    </lineage>
</organism>
<feature type="compositionally biased region" description="Gly residues" evidence="1">
    <location>
        <begin position="34"/>
        <end position="54"/>
    </location>
</feature>
<feature type="region of interest" description="Disordered" evidence="1">
    <location>
        <begin position="34"/>
        <end position="64"/>
    </location>
</feature>
<dbReference type="OrthoDB" id="53254at2"/>
<dbReference type="PROSITE" id="PS51257">
    <property type="entry name" value="PROKAR_LIPOPROTEIN"/>
    <property type="match status" value="1"/>
</dbReference>
<protein>
    <submittedName>
        <fullName evidence="2">Uncharacterized protein</fullName>
    </submittedName>
</protein>
<gene>
    <name evidence="2" type="ORF">SOCE26_019210</name>
</gene>
<dbReference type="EMBL" id="CP012673">
    <property type="protein sequence ID" value="AUX40520.1"/>
    <property type="molecule type" value="Genomic_DNA"/>
</dbReference>
<sequence length="541" mass="54605">MQRSGLLFWGSALAVVGALGGCFDKGVIVPNPSGAGGGGRSGEGGTGGAGGAGGSTTSTSTGNEPCELCYDGPPATRGVGACKDGCLRDGMCDEQVLPAPEACTEDADETCDGGALCIGELVESTELGDGGDEYGYDVTFDSQGNTLVAGSFTGRMGGARSMGAMDAFVTRRYLDATEPTFKVFGGSGTDHGRLVESGAEGTVILAGTFQNSVTFDGIQLNSVAGGTDLFVAKLDGNGNLLWLGQIGGMGPDAVDGLSVDRDGGIFVAGTTINDVQVFGEPLSGGGGEDIFVAKISPDGELLWKRAFGDQSLQRARDVAATPDGGAVVVGHFTGSVDFGNGERRASSQDAFMVKFDAEGNTSWDRVYGDTLDQDLTAVAVGGNGNIYVAGSASGTIVLGGAQLRSVDETDVVVAAFRADATALWSGIYPGRGPQTALAVAVDGANNALVAGEFQEGITIGEARLAATGGKDTFLVKLDPSGEPAWAKHFGGTMDQIPEAVAVDALGNIALTGTFWGTMTFGQDVLLTNAGGGGAFLITLRP</sequence>
<name>A0A2L0EMK7_SORCE</name>
<dbReference type="Proteomes" id="UP000238348">
    <property type="component" value="Chromosome"/>
</dbReference>
<accession>A0A2L0EMK7</accession>